<dbReference type="Gene3D" id="3.40.50.10140">
    <property type="entry name" value="Toll/interleukin-1 receptor homology (TIR) domain"/>
    <property type="match status" value="1"/>
</dbReference>
<sequence length="163" mass="18232">MKAFISWSGQRSRAAAEELHEWLQPVMPTTIEPWMSDTDLDKGSRWAVGLGEGLEEMSAGISVLTPENLRSPWLNFEAGAIGKAFGEGRVMTFLIGLSPTDVPQPLAQFQATSRTREDVTKMITDLNKLTETPMKDYILAKQIEAWWLQLDRQLGQIEKNAPA</sequence>
<organism evidence="2 3">
    <name type="scientific">Geodermatophilus poikilotrophus</name>
    <dbReference type="NCBI Taxonomy" id="1333667"/>
    <lineage>
        <taxon>Bacteria</taxon>
        <taxon>Bacillati</taxon>
        <taxon>Actinomycetota</taxon>
        <taxon>Actinomycetes</taxon>
        <taxon>Geodermatophilales</taxon>
        <taxon>Geodermatophilaceae</taxon>
        <taxon>Geodermatophilus</taxon>
    </lineage>
</organism>
<dbReference type="SUPFAM" id="SSF52200">
    <property type="entry name" value="Toll/Interleukin receptor TIR domain"/>
    <property type="match status" value="1"/>
</dbReference>
<proteinExistence type="predicted"/>
<gene>
    <name evidence="2" type="ORF">SAMN04488546_4575</name>
</gene>
<accession>A0A1I0IPV5</accession>
<dbReference type="InterPro" id="IPR035897">
    <property type="entry name" value="Toll_tir_struct_dom_sf"/>
</dbReference>
<dbReference type="GO" id="GO:0007165">
    <property type="term" value="P:signal transduction"/>
    <property type="evidence" value="ECO:0007669"/>
    <property type="project" value="InterPro"/>
</dbReference>
<reference evidence="3" key="1">
    <citation type="submission" date="2016-10" db="EMBL/GenBank/DDBJ databases">
        <authorList>
            <person name="Varghese N."/>
            <person name="Submissions S."/>
        </authorList>
    </citation>
    <scope>NUCLEOTIDE SEQUENCE [LARGE SCALE GENOMIC DNA]</scope>
    <source>
        <strain evidence="3">DSM 44209</strain>
    </source>
</reference>
<dbReference type="RefSeq" id="WP_091448681.1">
    <property type="nucleotide sequence ID" value="NZ_FOIE01000014.1"/>
</dbReference>
<evidence type="ECO:0000313" key="2">
    <source>
        <dbReference type="EMBL" id="SET99122.1"/>
    </source>
</evidence>
<name>A0A1I0IPV5_9ACTN</name>
<dbReference type="EMBL" id="FOIE01000014">
    <property type="protein sequence ID" value="SET99122.1"/>
    <property type="molecule type" value="Genomic_DNA"/>
</dbReference>
<dbReference type="Pfam" id="PF13676">
    <property type="entry name" value="TIR_2"/>
    <property type="match status" value="1"/>
</dbReference>
<evidence type="ECO:0000259" key="1">
    <source>
        <dbReference type="PROSITE" id="PS50104"/>
    </source>
</evidence>
<dbReference type="AlphaFoldDB" id="A0A1I0IPV5"/>
<dbReference type="Proteomes" id="UP000198507">
    <property type="component" value="Unassembled WGS sequence"/>
</dbReference>
<evidence type="ECO:0000313" key="3">
    <source>
        <dbReference type="Proteomes" id="UP000198507"/>
    </source>
</evidence>
<protein>
    <submittedName>
        <fullName evidence="2">TIR domain-containing protein</fullName>
    </submittedName>
</protein>
<dbReference type="OrthoDB" id="122965at2"/>
<feature type="domain" description="TIR" evidence="1">
    <location>
        <begin position="1"/>
        <end position="154"/>
    </location>
</feature>
<dbReference type="InterPro" id="IPR000157">
    <property type="entry name" value="TIR_dom"/>
</dbReference>
<keyword evidence="3" id="KW-1185">Reference proteome</keyword>
<dbReference type="PROSITE" id="PS50104">
    <property type="entry name" value="TIR"/>
    <property type="match status" value="1"/>
</dbReference>